<dbReference type="PANTHER" id="PTHR11365">
    <property type="entry name" value="5-OXOPROLINASE RELATED"/>
    <property type="match status" value="1"/>
</dbReference>
<feature type="region of interest" description="Disordered" evidence="2">
    <location>
        <begin position="667"/>
        <end position="688"/>
    </location>
</feature>
<evidence type="ECO:0000313" key="8">
    <source>
        <dbReference type="Proteomes" id="UP001165366"/>
    </source>
</evidence>
<feature type="domain" description="Hydantoinase A/oxoprolinase" evidence="3">
    <location>
        <begin position="280"/>
        <end position="560"/>
    </location>
</feature>
<evidence type="ECO:0000259" key="4">
    <source>
        <dbReference type="Pfam" id="PF02538"/>
    </source>
</evidence>
<reference evidence="7" key="1">
    <citation type="submission" date="2022-01" db="EMBL/GenBank/DDBJ databases">
        <authorList>
            <person name="Wang Y."/>
        </authorList>
    </citation>
    <scope>NUCLEOTIDE SEQUENCE</scope>
    <source>
        <strain evidence="7">WB101</strain>
    </source>
</reference>
<dbReference type="Pfam" id="PF05378">
    <property type="entry name" value="Hydant_A_N"/>
    <property type="match status" value="1"/>
</dbReference>
<feature type="domain" description="Hydantoinase/oxoprolinase N-terminal" evidence="5">
    <location>
        <begin position="143"/>
        <end position="260"/>
    </location>
</feature>
<evidence type="ECO:0000259" key="3">
    <source>
        <dbReference type="Pfam" id="PF01968"/>
    </source>
</evidence>
<dbReference type="EMBL" id="JAKLWS010000002">
    <property type="protein sequence ID" value="MCG2587426.1"/>
    <property type="molecule type" value="Genomic_DNA"/>
</dbReference>
<dbReference type="InterPro" id="IPR002821">
    <property type="entry name" value="Hydantoinase_A"/>
</dbReference>
<gene>
    <name evidence="7" type="ORF">L6773_02530</name>
</gene>
<evidence type="ECO:0000313" key="7">
    <source>
        <dbReference type="EMBL" id="MCG2587426.1"/>
    </source>
</evidence>
<evidence type="ECO:0000259" key="6">
    <source>
        <dbReference type="Pfam" id="PF19278"/>
    </source>
</evidence>
<dbReference type="Pfam" id="PF02538">
    <property type="entry name" value="Hydantoinase_B"/>
    <property type="match status" value="1"/>
</dbReference>
<comment type="similarity">
    <text evidence="1">Belongs to the oxoprolinase family.</text>
</comment>
<keyword evidence="8" id="KW-1185">Reference proteome</keyword>
<dbReference type="InterPro" id="IPR049517">
    <property type="entry name" value="ACX-like_C"/>
</dbReference>
<protein>
    <submittedName>
        <fullName evidence="7">Hydantoinase B/oxoprolinase family protein</fullName>
    </submittedName>
</protein>
<dbReference type="Pfam" id="PF01968">
    <property type="entry name" value="Hydantoinase_A"/>
    <property type="match status" value="1"/>
</dbReference>
<evidence type="ECO:0000256" key="2">
    <source>
        <dbReference type="SAM" id="MobiDB-lite"/>
    </source>
</evidence>
<evidence type="ECO:0000256" key="1">
    <source>
        <dbReference type="ARBA" id="ARBA00010403"/>
    </source>
</evidence>
<feature type="domain" description="Hydantoinase B/oxoprolinase" evidence="4">
    <location>
        <begin position="761"/>
        <end position="1275"/>
    </location>
</feature>
<dbReference type="InterPro" id="IPR003692">
    <property type="entry name" value="Hydantoinase_B"/>
</dbReference>
<reference evidence="7" key="2">
    <citation type="submission" date="2024-05" db="EMBL/GenBank/DDBJ databases">
        <title>Rhodohalobacter halophilus gen. nov., sp. nov., a moderately halophilic member of the family Balneolaceae.</title>
        <authorList>
            <person name="Xia J."/>
        </authorList>
    </citation>
    <scope>NUCLEOTIDE SEQUENCE</scope>
    <source>
        <strain evidence="7">WB101</strain>
    </source>
</reference>
<evidence type="ECO:0000259" key="5">
    <source>
        <dbReference type="Pfam" id="PF05378"/>
    </source>
</evidence>
<accession>A0ABS9K9B5</accession>
<feature type="region of interest" description="Disordered" evidence="2">
    <location>
        <begin position="1226"/>
        <end position="1250"/>
    </location>
</feature>
<dbReference type="InterPro" id="IPR008040">
    <property type="entry name" value="Hydant_A_N"/>
</dbReference>
<organism evidence="7 8">
    <name type="scientific">Rhodohalobacter sulfatireducens</name>
    <dbReference type="NCBI Taxonomy" id="2911366"/>
    <lineage>
        <taxon>Bacteria</taxon>
        <taxon>Pseudomonadati</taxon>
        <taxon>Balneolota</taxon>
        <taxon>Balneolia</taxon>
        <taxon>Balneolales</taxon>
        <taxon>Balneolaceae</taxon>
        <taxon>Rhodohalobacter</taxon>
    </lineage>
</organism>
<feature type="domain" description="Acetophenone carboxylase-like C-terminal" evidence="6">
    <location>
        <begin position="573"/>
        <end position="733"/>
    </location>
</feature>
<feature type="compositionally biased region" description="Polar residues" evidence="2">
    <location>
        <begin position="675"/>
        <end position="686"/>
    </location>
</feature>
<proteinExistence type="inferred from homology"/>
<dbReference type="RefSeq" id="WP_237852270.1">
    <property type="nucleotide sequence ID" value="NZ_JAKLWS010000002.1"/>
</dbReference>
<name>A0ABS9K9B5_9BACT</name>
<dbReference type="PANTHER" id="PTHR11365:SF23">
    <property type="entry name" value="HYPOTHETICAL 5-OXOPROLINASE (EUROFUNG)-RELATED"/>
    <property type="match status" value="1"/>
</dbReference>
<comment type="caution">
    <text evidence="7">The sequence shown here is derived from an EMBL/GenBank/DDBJ whole genome shotgun (WGS) entry which is preliminary data.</text>
</comment>
<sequence>MTITSNNAATHLFIDTGGTFTDTIAADTSGKIIDRVKVLSNSALRGFGKRTDRSSLEIYLNENVNPYDHFFEGYKLRMTGTADQSFEIISSTGNHVTLEPDLPDKLKTDRSIPIEIQSPEEAPVLAARLITNTPLKQALPALQLRLSTTKGTNALLERQGASTLFLITEGFKDLLRIKNQQRPDLFSLNIQKPEPYAGSIIEVPERLDANGNIIKELDLEKLEKRLESVSDRFEAAGICLMHSYLNPEHENKVAELLRELGFKFISCSSNLSSTIKIIPRAVTTDINSYLTPVMQNYLDRISSVVKDTSLRVMGSAGSLIDVDHYKPKDGLLSGPAGGVIGAAAIGERNGFSKIISFDMGGTSTDVSRYDQRMDYIFEHTVGDATLSSPAIEIETVAAGGGSICDFDGKSLTVGPESAGADPGPACYGQGGPLTITDVNLLTGRLDPSNFHITIDPEASEKAFEKLIDKMIKSDASKEIDHNQILEGFLDIANERMAQAIHKISIQKGFDPADYAMVAFGGAGAQHALSVAAKLNIKKVLVPSDAGLLSAYGLQQARLEEITSKQVLKPLDDVSDSLSDWFEELTRKATENLKDQGLSEDKIVIGRQILFMRLQGQDTSLEIDGSNLDDLRVRFQNRYKEQYGHWVENREIELEAIRVIGSEKRSNDFEKDISATEKNQADGSPSKKSIMICNGEAQHTDLYMRDSLKHGMNLKGPALILDPHSTTVIEPNWKGVYQSDGTWQFEQISTAGSTGDYEKSESINLQLYTNRFTSVADQMGEMLRRTAISVNVKERLDFSCALLDADGYLVVNAPHIPVHLGAMGTCVRTLIKDLQSFGNFEGLKDGDVIITNHPGFGGSHLPDVTVITPVFVNGEQIGFTASRAHHAEIGGKRPGSMPPDADNLAEEGVVIPPTFIAKAGEFNWKPLEQLLKENIYPTRSFDENMADIRAAVAANYRGAEELKKLVENYGRDEVIKYMQRLKSYASERMRSTLKNIEDGIYEATEKLDDGSQLHVKCIISGSSLSIDFKGTSDVHPGNLNANPSIVKSVIIYVLRLLIDEPLPLNDGLLEPVEINIPIGMLNPDFPDDPTKCPAVVGGNIETSQRLTDTLLKAFNLAACSYGTMNNVLFGNDSFGYYETVAGGTGAGNGFNGADAVHQHMTNTRATDPEILEHRYPVLLSRYQIREGSGGAGRWKGGDGIIRVMKFTEPVTLSVLTQHRTVAPYGLKSGKKGKKGSQVVNQKDGSKRELSWRDGADLMAGDAFVLKTPGGGGYGKPRD</sequence>
<dbReference type="Proteomes" id="UP001165366">
    <property type="component" value="Unassembled WGS sequence"/>
</dbReference>
<dbReference type="Pfam" id="PF19278">
    <property type="entry name" value="Hydant_A_C"/>
    <property type="match status" value="1"/>
</dbReference>
<dbReference type="InterPro" id="IPR045079">
    <property type="entry name" value="Oxoprolinase-like"/>
</dbReference>